<keyword evidence="4" id="KW-0551">Lipid droplet</keyword>
<evidence type="ECO:0000256" key="3">
    <source>
        <dbReference type="ARBA" id="ARBA00010858"/>
    </source>
</evidence>
<gene>
    <name evidence="9" type="ORF">F2Q69_00018528</name>
</gene>
<keyword evidence="5 8" id="KW-0812">Transmembrane</keyword>
<comment type="similarity">
    <text evidence="3">Belongs to the oleosin family.</text>
</comment>
<keyword evidence="6 8" id="KW-1133">Transmembrane helix</keyword>
<dbReference type="AlphaFoldDB" id="A0A8S9PXX2"/>
<dbReference type="GO" id="GO:0005576">
    <property type="term" value="C:extracellular region"/>
    <property type="evidence" value="ECO:0007669"/>
    <property type="project" value="TreeGrafter"/>
</dbReference>
<evidence type="ECO:0000256" key="5">
    <source>
        <dbReference type="ARBA" id="ARBA00022692"/>
    </source>
</evidence>
<dbReference type="GO" id="GO:0016020">
    <property type="term" value="C:membrane"/>
    <property type="evidence" value="ECO:0007669"/>
    <property type="project" value="UniProtKB-SubCell"/>
</dbReference>
<dbReference type="Pfam" id="PF01277">
    <property type="entry name" value="Oleosin"/>
    <property type="match status" value="1"/>
</dbReference>
<protein>
    <recommendedName>
        <fullName evidence="11">Oleosin</fullName>
    </recommendedName>
</protein>
<dbReference type="GO" id="GO:0019915">
    <property type="term" value="P:lipid storage"/>
    <property type="evidence" value="ECO:0007669"/>
    <property type="project" value="TreeGrafter"/>
</dbReference>
<evidence type="ECO:0000256" key="7">
    <source>
        <dbReference type="ARBA" id="ARBA00023136"/>
    </source>
</evidence>
<comment type="subcellular location">
    <subcellularLocation>
        <location evidence="2">Lipid droplet</location>
    </subcellularLocation>
    <subcellularLocation>
        <location evidence="1">Membrane</location>
        <topology evidence="1">Multi-pass membrane protein</topology>
    </subcellularLocation>
</comment>
<evidence type="ECO:0008006" key="11">
    <source>
        <dbReference type="Google" id="ProtNLM"/>
    </source>
</evidence>
<organism evidence="9 10">
    <name type="scientific">Brassica cretica</name>
    <name type="common">Mustard</name>
    <dbReference type="NCBI Taxonomy" id="69181"/>
    <lineage>
        <taxon>Eukaryota</taxon>
        <taxon>Viridiplantae</taxon>
        <taxon>Streptophyta</taxon>
        <taxon>Embryophyta</taxon>
        <taxon>Tracheophyta</taxon>
        <taxon>Spermatophyta</taxon>
        <taxon>Magnoliopsida</taxon>
        <taxon>eudicotyledons</taxon>
        <taxon>Gunneridae</taxon>
        <taxon>Pentapetalae</taxon>
        <taxon>rosids</taxon>
        <taxon>malvids</taxon>
        <taxon>Brassicales</taxon>
        <taxon>Brassicaceae</taxon>
        <taxon>Brassiceae</taxon>
        <taxon>Brassica</taxon>
    </lineage>
</organism>
<evidence type="ECO:0000256" key="4">
    <source>
        <dbReference type="ARBA" id="ARBA00022677"/>
    </source>
</evidence>
<dbReference type="Proteomes" id="UP000712600">
    <property type="component" value="Unassembled WGS sequence"/>
</dbReference>
<feature type="transmembrane region" description="Helical" evidence="8">
    <location>
        <begin position="71"/>
        <end position="94"/>
    </location>
</feature>
<dbReference type="GO" id="GO:0012511">
    <property type="term" value="C:monolayer-surrounded lipid storage body"/>
    <property type="evidence" value="ECO:0007669"/>
    <property type="project" value="InterPro"/>
</dbReference>
<evidence type="ECO:0000256" key="6">
    <source>
        <dbReference type="ARBA" id="ARBA00022989"/>
    </source>
</evidence>
<dbReference type="PANTHER" id="PTHR33203:SF22">
    <property type="entry name" value="GLYCINE-RICH PROTEIN 20-RELATED"/>
    <property type="match status" value="1"/>
</dbReference>
<dbReference type="GO" id="GO:0048608">
    <property type="term" value="P:reproductive structure development"/>
    <property type="evidence" value="ECO:0007669"/>
    <property type="project" value="UniProtKB-ARBA"/>
</dbReference>
<accession>A0A8S9PXX2</accession>
<keyword evidence="7 8" id="KW-0472">Membrane</keyword>
<dbReference type="InterPro" id="IPR000136">
    <property type="entry name" value="Oleosin"/>
</dbReference>
<evidence type="ECO:0000313" key="9">
    <source>
        <dbReference type="EMBL" id="KAF3536425.1"/>
    </source>
</evidence>
<evidence type="ECO:0000256" key="1">
    <source>
        <dbReference type="ARBA" id="ARBA00004141"/>
    </source>
</evidence>
<evidence type="ECO:0000313" key="10">
    <source>
        <dbReference type="Proteomes" id="UP000712600"/>
    </source>
</evidence>
<sequence length="166" mass="16971">MGVLRKKHNKKSRRPSFKSVLTSILATQAAIFLLLLAGVSLAGTAVAFIASMPLFVVFSPILVPAGVATGLLATGLAAAGSSGAMAVSLILWVFKYTNKIYDYGKFIFTNFKRVTGKEPPKIMSKVLKKVFPGGGAAAKLAAKPEADPAAAPAAAPSAAPAAAPST</sequence>
<dbReference type="PANTHER" id="PTHR33203">
    <property type="entry name" value="OLEOSIN"/>
    <property type="match status" value="1"/>
</dbReference>
<reference evidence="9" key="1">
    <citation type="submission" date="2019-12" db="EMBL/GenBank/DDBJ databases">
        <title>Genome sequencing and annotation of Brassica cretica.</title>
        <authorList>
            <person name="Studholme D.J."/>
            <person name="Sarris P."/>
        </authorList>
    </citation>
    <scope>NUCLEOTIDE SEQUENCE</scope>
    <source>
        <strain evidence="9">PFS-109/04</strain>
        <tissue evidence="9">Leaf</tissue>
    </source>
</reference>
<proteinExistence type="inferred from homology"/>
<dbReference type="EMBL" id="QGKX02001290">
    <property type="protein sequence ID" value="KAF3536425.1"/>
    <property type="molecule type" value="Genomic_DNA"/>
</dbReference>
<evidence type="ECO:0000256" key="2">
    <source>
        <dbReference type="ARBA" id="ARBA00004502"/>
    </source>
</evidence>
<dbReference type="GO" id="GO:0009791">
    <property type="term" value="P:post-embryonic development"/>
    <property type="evidence" value="ECO:0007669"/>
    <property type="project" value="UniProtKB-ARBA"/>
</dbReference>
<comment type="caution">
    <text evidence="9">The sequence shown here is derived from an EMBL/GenBank/DDBJ whole genome shotgun (WGS) entry which is preliminary data.</text>
</comment>
<evidence type="ECO:0000256" key="8">
    <source>
        <dbReference type="SAM" id="Phobius"/>
    </source>
</evidence>
<name>A0A8S9PXX2_BRACR</name>